<organism evidence="1 2">
    <name type="scientific">Lachnospira intestinalis</name>
    <dbReference type="NCBI Taxonomy" id="3133158"/>
    <lineage>
        <taxon>Bacteria</taxon>
        <taxon>Bacillati</taxon>
        <taxon>Bacillota</taxon>
        <taxon>Clostridia</taxon>
        <taxon>Lachnospirales</taxon>
        <taxon>Lachnospiraceae</taxon>
        <taxon>Lachnospira</taxon>
    </lineage>
</organism>
<protein>
    <submittedName>
        <fullName evidence="1">Uncharacterized protein</fullName>
    </submittedName>
</protein>
<evidence type="ECO:0000313" key="1">
    <source>
        <dbReference type="EMBL" id="MEQ2535668.1"/>
    </source>
</evidence>
<evidence type="ECO:0000313" key="2">
    <source>
        <dbReference type="Proteomes" id="UP001480973"/>
    </source>
</evidence>
<gene>
    <name evidence="1" type="ORF">WMO38_11125</name>
</gene>
<keyword evidence="2" id="KW-1185">Reference proteome</keyword>
<accession>A0ABV1GQ88</accession>
<dbReference type="EMBL" id="JBBMES010000013">
    <property type="protein sequence ID" value="MEQ2535668.1"/>
    <property type="molecule type" value="Genomic_DNA"/>
</dbReference>
<name>A0ABV1GQ88_9FIRM</name>
<proteinExistence type="predicted"/>
<dbReference type="Proteomes" id="UP001480973">
    <property type="component" value="Unassembled WGS sequence"/>
</dbReference>
<comment type="caution">
    <text evidence="1">The sequence shown here is derived from an EMBL/GenBank/DDBJ whole genome shotgun (WGS) entry which is preliminary data.</text>
</comment>
<reference evidence="1 2" key="1">
    <citation type="submission" date="2024-03" db="EMBL/GenBank/DDBJ databases">
        <title>Human intestinal bacterial collection.</title>
        <authorList>
            <person name="Pauvert C."/>
            <person name="Hitch T.C.A."/>
            <person name="Clavel T."/>
        </authorList>
    </citation>
    <scope>NUCLEOTIDE SEQUENCE [LARGE SCALE GENOMIC DNA]</scope>
    <source>
        <strain evidence="1 2">CLA-JM-H10</strain>
    </source>
</reference>
<sequence>MAKLKIQIKNLELKTTVTDGFSIYQADFAGCESDVMQWLDKVGISR</sequence>